<dbReference type="InterPro" id="IPR036663">
    <property type="entry name" value="Fumarylacetoacetase_C_sf"/>
</dbReference>
<sequence length="226" mass="24329">MRRPTPMLAACALLLGAACAAAAARAQPAAAGRAAPEAAPRATPGCPSDEAVDAFARNLLANRTSPLFGGMTSLADGLCAQDKLVRILQRHWGRPVGYKLALTSAPVQQRFGVSHPIRGVIFEQTVRLRSGAEVPARFGAAPVVASDFLVRVRDDGINNAGRNPVAILRHLDQVIPTSSWPICRSPARRTRRTCSRPTPARGSACWASRSRWRRRKISPAASARWW</sequence>
<name>A0ABS7F5D5_9PROT</name>
<protein>
    <submittedName>
        <fullName evidence="2">Uncharacterized protein</fullName>
    </submittedName>
</protein>
<accession>A0ABS7F5D5</accession>
<feature type="signal peptide" evidence="1">
    <location>
        <begin position="1"/>
        <end position="23"/>
    </location>
</feature>
<organism evidence="2 3">
    <name type="scientific">Caldovatus aquaticus</name>
    <dbReference type="NCBI Taxonomy" id="2865671"/>
    <lineage>
        <taxon>Bacteria</taxon>
        <taxon>Pseudomonadati</taxon>
        <taxon>Pseudomonadota</taxon>
        <taxon>Alphaproteobacteria</taxon>
        <taxon>Acetobacterales</taxon>
        <taxon>Roseomonadaceae</taxon>
        <taxon>Caldovatus</taxon>
    </lineage>
</organism>
<dbReference type="EMBL" id="JAHZUY010000055">
    <property type="protein sequence ID" value="MBW8270843.1"/>
    <property type="molecule type" value="Genomic_DNA"/>
</dbReference>
<evidence type="ECO:0000313" key="2">
    <source>
        <dbReference type="EMBL" id="MBW8270843.1"/>
    </source>
</evidence>
<dbReference type="Gene3D" id="3.90.850.10">
    <property type="entry name" value="Fumarylacetoacetase-like, C-terminal domain"/>
    <property type="match status" value="1"/>
</dbReference>
<gene>
    <name evidence="2" type="ORF">K1J50_15270</name>
</gene>
<proteinExistence type="predicted"/>
<dbReference type="Proteomes" id="UP001519924">
    <property type="component" value="Unassembled WGS sequence"/>
</dbReference>
<evidence type="ECO:0000256" key="1">
    <source>
        <dbReference type="SAM" id="SignalP"/>
    </source>
</evidence>
<feature type="chain" id="PRO_5046308349" evidence="1">
    <location>
        <begin position="24"/>
        <end position="226"/>
    </location>
</feature>
<dbReference type="RefSeq" id="WP_220118622.1">
    <property type="nucleotide sequence ID" value="NZ_JAHZUY010000055.1"/>
</dbReference>
<dbReference type="PROSITE" id="PS51257">
    <property type="entry name" value="PROKAR_LIPOPROTEIN"/>
    <property type="match status" value="1"/>
</dbReference>
<dbReference type="SUPFAM" id="SSF56529">
    <property type="entry name" value="FAH"/>
    <property type="match status" value="1"/>
</dbReference>
<evidence type="ECO:0000313" key="3">
    <source>
        <dbReference type="Proteomes" id="UP001519924"/>
    </source>
</evidence>
<reference evidence="2 3" key="1">
    <citation type="submission" date="2021-08" db="EMBL/GenBank/DDBJ databases">
        <title>Caldovatus sediminis gen. nov., sp. nov., a moderately thermophilic bacterium isolated from a hot spring.</title>
        <authorList>
            <person name="Hu C.-J."/>
            <person name="Li W.-J."/>
            <person name="Xian W.-D."/>
        </authorList>
    </citation>
    <scope>NUCLEOTIDE SEQUENCE [LARGE SCALE GENOMIC DNA]</scope>
    <source>
        <strain evidence="2 3">SYSU G05006</strain>
    </source>
</reference>
<comment type="caution">
    <text evidence="2">The sequence shown here is derived from an EMBL/GenBank/DDBJ whole genome shotgun (WGS) entry which is preliminary data.</text>
</comment>
<keyword evidence="3" id="KW-1185">Reference proteome</keyword>
<keyword evidence="1" id="KW-0732">Signal</keyword>